<keyword evidence="9" id="KW-1185">Reference proteome</keyword>
<comment type="cofactor">
    <cofactor evidence="6">
        <name>FAD</name>
        <dbReference type="ChEBI" id="CHEBI:57692"/>
    </cofactor>
    <text evidence="6">Binds 1 FAD per subunit.</text>
</comment>
<evidence type="ECO:0000256" key="4">
    <source>
        <dbReference type="ARBA" id="ARBA00022857"/>
    </source>
</evidence>
<dbReference type="SUPFAM" id="SSF51905">
    <property type="entry name" value="FAD/NAD(P)-binding domain"/>
    <property type="match status" value="1"/>
</dbReference>
<comment type="subunit">
    <text evidence="1 6">Homodimer.</text>
</comment>
<feature type="binding site" evidence="6">
    <location>
        <position position="41"/>
    </location>
    <ligand>
        <name>FAD</name>
        <dbReference type="ChEBI" id="CHEBI:57692"/>
    </ligand>
</feature>
<feature type="domain" description="FAD/NAD(P)-binding" evidence="7">
    <location>
        <begin position="4"/>
        <end position="291"/>
    </location>
</feature>
<organism evidence="8 9">
    <name type="scientific">Solibacillus palustris</name>
    <dbReference type="NCBI Taxonomy" id="2908203"/>
    <lineage>
        <taxon>Bacteria</taxon>
        <taxon>Bacillati</taxon>
        <taxon>Bacillota</taxon>
        <taxon>Bacilli</taxon>
        <taxon>Bacillales</taxon>
        <taxon>Caryophanaceae</taxon>
        <taxon>Solibacillus</taxon>
    </lineage>
</organism>
<feature type="binding site" evidence="6">
    <location>
        <position position="33"/>
    </location>
    <ligand>
        <name>FAD</name>
        <dbReference type="ChEBI" id="CHEBI:57692"/>
    </ligand>
</feature>
<name>A0ABS9UAW3_9BACL</name>
<comment type="caution">
    <text evidence="8">The sequence shown here is derived from an EMBL/GenBank/DDBJ whole genome shotgun (WGS) entry which is preliminary data.</text>
</comment>
<dbReference type="EMBL" id="JAKZFC010000001">
    <property type="protein sequence ID" value="MCH7321472.1"/>
    <property type="molecule type" value="Genomic_DNA"/>
</dbReference>
<dbReference type="RefSeq" id="WP_241368499.1">
    <property type="nucleotide sequence ID" value="NZ_JAKZFC010000001.1"/>
</dbReference>
<dbReference type="Gene3D" id="3.50.50.60">
    <property type="entry name" value="FAD/NAD(P)-binding domain"/>
    <property type="match status" value="2"/>
</dbReference>
<evidence type="ECO:0000313" key="9">
    <source>
        <dbReference type="Proteomes" id="UP001316087"/>
    </source>
</evidence>
<dbReference type="InterPro" id="IPR036188">
    <property type="entry name" value="FAD/NAD-bd_sf"/>
</dbReference>
<dbReference type="InterPro" id="IPR023753">
    <property type="entry name" value="FAD/NAD-binding_dom"/>
</dbReference>
<protein>
    <recommendedName>
        <fullName evidence="6">Ferredoxin--NADP reductase</fullName>
        <shortName evidence="6">FNR</shortName>
        <shortName evidence="6">Fd-NADP(+) reductase</shortName>
        <ecNumber evidence="6">1.18.1.2</ecNumber>
    </recommendedName>
</protein>
<reference evidence="8 9" key="1">
    <citation type="submission" date="2022-03" db="EMBL/GenBank/DDBJ databases">
        <authorList>
            <person name="Jo J.-H."/>
            <person name="Im W.-T."/>
        </authorList>
    </citation>
    <scope>NUCLEOTIDE SEQUENCE [LARGE SCALE GENOMIC DNA]</scope>
    <source>
        <strain evidence="8 9">MA9</strain>
    </source>
</reference>
<evidence type="ECO:0000256" key="5">
    <source>
        <dbReference type="ARBA" id="ARBA00023002"/>
    </source>
</evidence>
<dbReference type="EC" id="1.18.1.2" evidence="6"/>
<dbReference type="PRINTS" id="PR00469">
    <property type="entry name" value="PNDRDTASEII"/>
</dbReference>
<feature type="binding site" evidence="6">
    <location>
        <position position="45"/>
    </location>
    <ligand>
        <name>FAD</name>
        <dbReference type="ChEBI" id="CHEBI:57692"/>
    </ligand>
</feature>
<evidence type="ECO:0000259" key="7">
    <source>
        <dbReference type="Pfam" id="PF07992"/>
    </source>
</evidence>
<evidence type="ECO:0000256" key="6">
    <source>
        <dbReference type="HAMAP-Rule" id="MF_01685"/>
    </source>
</evidence>
<dbReference type="PANTHER" id="PTHR48105">
    <property type="entry name" value="THIOREDOXIN REDUCTASE 1-RELATED-RELATED"/>
    <property type="match status" value="1"/>
</dbReference>
<evidence type="ECO:0000256" key="1">
    <source>
        <dbReference type="ARBA" id="ARBA00011738"/>
    </source>
</evidence>
<evidence type="ECO:0000256" key="2">
    <source>
        <dbReference type="ARBA" id="ARBA00022630"/>
    </source>
</evidence>
<keyword evidence="4 6" id="KW-0521">NADP</keyword>
<accession>A0ABS9UAW3</accession>
<keyword evidence="2 6" id="KW-0285">Flavoprotein</keyword>
<proteinExistence type="inferred from homology"/>
<evidence type="ECO:0000256" key="3">
    <source>
        <dbReference type="ARBA" id="ARBA00022827"/>
    </source>
</evidence>
<feature type="binding site" evidence="6">
    <location>
        <position position="284"/>
    </location>
    <ligand>
        <name>FAD</name>
        <dbReference type="ChEBI" id="CHEBI:57692"/>
    </ligand>
</feature>
<evidence type="ECO:0000313" key="8">
    <source>
        <dbReference type="EMBL" id="MCH7321472.1"/>
    </source>
</evidence>
<keyword evidence="3 6" id="KW-0274">FAD</keyword>
<dbReference type="HAMAP" id="MF_01685">
    <property type="entry name" value="FENR2"/>
    <property type="match status" value="1"/>
</dbReference>
<feature type="binding site" evidence="6">
    <location>
        <position position="119"/>
    </location>
    <ligand>
        <name>FAD</name>
        <dbReference type="ChEBI" id="CHEBI:57692"/>
    </ligand>
</feature>
<feature type="binding site" evidence="6">
    <location>
        <position position="325"/>
    </location>
    <ligand>
        <name>FAD</name>
        <dbReference type="ChEBI" id="CHEBI:57692"/>
    </ligand>
</feature>
<dbReference type="PRINTS" id="PR00368">
    <property type="entry name" value="FADPNR"/>
</dbReference>
<comment type="caution">
    <text evidence="6">Lacks conserved residue(s) required for the propagation of feature annotation.</text>
</comment>
<keyword evidence="5 6" id="KW-0560">Oxidoreductase</keyword>
<dbReference type="InterPro" id="IPR050097">
    <property type="entry name" value="Ferredoxin-NADP_redctase_2"/>
</dbReference>
<dbReference type="Pfam" id="PF07992">
    <property type="entry name" value="Pyr_redox_2"/>
    <property type="match status" value="1"/>
</dbReference>
<dbReference type="Proteomes" id="UP001316087">
    <property type="component" value="Unassembled WGS sequence"/>
</dbReference>
<sequence length="342" mass="38071">MEVFDVTIVGGGPAGLYSAFYSGMRDLKTKIIEFHPYLGGKVNIFLEKMLWDIGGQPPIVAEKFIGQLIEQAMTFEPTVCLNTKVEHIEKQDDVFVISTNNGEKHYSKTVIIAIGGGIFQPIKLEIEGAEKYEMTNLHYTINGIERFAGKDILISGGGNAAIDWAVELLPIAKKLTVIYRSDELKAHEAQVKKLKEHQVEILLNTEIQSLVSNDEKTAIEHVVIREGDVDKSVTVDDIIICHGYNREVSLDFAQGILPKRNDNQLFESEGQCQTTTPGIFAVGDIVAYSDKVYLLVGTFNDAVLAVNSAKKYLEPDANSYAMVSSHNEKFRDRNQKILVDMK</sequence>
<comment type="similarity">
    <text evidence="6">Belongs to the ferredoxin--NADP reductase type 2 family.</text>
</comment>
<dbReference type="InterPro" id="IPR022890">
    <property type="entry name" value="Fd--NADP_Rdtase_type_2"/>
</dbReference>
<gene>
    <name evidence="8" type="ORF">LZ480_06150</name>
</gene>
<comment type="catalytic activity">
    <reaction evidence="6">
        <text>2 reduced [2Fe-2S]-[ferredoxin] + NADP(+) + H(+) = 2 oxidized [2Fe-2S]-[ferredoxin] + NADPH</text>
        <dbReference type="Rhea" id="RHEA:20125"/>
        <dbReference type="Rhea" id="RHEA-COMP:10000"/>
        <dbReference type="Rhea" id="RHEA-COMP:10001"/>
        <dbReference type="ChEBI" id="CHEBI:15378"/>
        <dbReference type="ChEBI" id="CHEBI:33737"/>
        <dbReference type="ChEBI" id="CHEBI:33738"/>
        <dbReference type="ChEBI" id="CHEBI:57783"/>
        <dbReference type="ChEBI" id="CHEBI:58349"/>
        <dbReference type="EC" id="1.18.1.2"/>
    </reaction>
</comment>
<feature type="binding site" evidence="6">
    <location>
        <position position="85"/>
    </location>
    <ligand>
        <name>FAD</name>
        <dbReference type="ChEBI" id="CHEBI:57692"/>
    </ligand>
</feature>